<proteinExistence type="predicted"/>
<evidence type="ECO:0000313" key="2">
    <source>
        <dbReference type="Proteomes" id="UP000318733"/>
    </source>
</evidence>
<dbReference type="OrthoDB" id="678070at2"/>
<name>A0A556MM24_9SPHI</name>
<gene>
    <name evidence="1" type="ORF">FO440_14650</name>
</gene>
<evidence type="ECO:0008006" key="3">
    <source>
        <dbReference type="Google" id="ProtNLM"/>
    </source>
</evidence>
<dbReference type="Proteomes" id="UP000318733">
    <property type="component" value="Unassembled WGS sequence"/>
</dbReference>
<organism evidence="1 2">
    <name type="scientific">Mucilaginibacter corticis</name>
    <dbReference type="NCBI Taxonomy" id="2597670"/>
    <lineage>
        <taxon>Bacteria</taxon>
        <taxon>Pseudomonadati</taxon>
        <taxon>Bacteroidota</taxon>
        <taxon>Sphingobacteriia</taxon>
        <taxon>Sphingobacteriales</taxon>
        <taxon>Sphingobacteriaceae</taxon>
        <taxon>Mucilaginibacter</taxon>
    </lineage>
</organism>
<dbReference type="EMBL" id="VLPK01000002">
    <property type="protein sequence ID" value="TSJ40971.1"/>
    <property type="molecule type" value="Genomic_DNA"/>
</dbReference>
<dbReference type="AlphaFoldDB" id="A0A556MM24"/>
<accession>A0A556MM24</accession>
<sequence length="118" mass="13359">MIKKHIEPDGEWEPIHQEIGGRVLRPEAFSFKKVSIKGSTYSVLSQDYDEGIIRVNGDKLDIYNTDGVHNGRHLTAIYQITSGELTICYNLNGNAYPKDFITQNQPELFLSVFKKASV</sequence>
<dbReference type="RefSeq" id="WP_144249009.1">
    <property type="nucleotide sequence ID" value="NZ_VLPK01000002.1"/>
</dbReference>
<keyword evidence="2" id="KW-1185">Reference proteome</keyword>
<evidence type="ECO:0000313" key="1">
    <source>
        <dbReference type="EMBL" id="TSJ40971.1"/>
    </source>
</evidence>
<reference evidence="1 2" key="1">
    <citation type="submission" date="2019-07" db="EMBL/GenBank/DDBJ databases">
        <authorList>
            <person name="Huq M.A."/>
        </authorList>
    </citation>
    <scope>NUCLEOTIDE SEQUENCE [LARGE SCALE GENOMIC DNA]</scope>
    <source>
        <strain evidence="1 2">MAH-19</strain>
    </source>
</reference>
<comment type="caution">
    <text evidence="1">The sequence shown here is derived from an EMBL/GenBank/DDBJ whole genome shotgun (WGS) entry which is preliminary data.</text>
</comment>
<protein>
    <recommendedName>
        <fullName evidence="3">TIGR03067 domain-containing protein</fullName>
    </recommendedName>
</protein>